<feature type="active site" description="Nucleophile" evidence="4">
    <location>
        <position position="42"/>
    </location>
</feature>
<dbReference type="EMBL" id="FUWM01000019">
    <property type="protein sequence ID" value="SJZ91152.1"/>
    <property type="molecule type" value="Genomic_DNA"/>
</dbReference>
<comment type="caution">
    <text evidence="4">Lacks conserved residue(s) required for the propagation of feature annotation.</text>
</comment>
<sequence length="261" mass="28438">MGDKPKIGLALGAGSVRGIAHIGVLQVLDKAGIHIDYLAGSSIGSMVGGFYAADLDLKRLEQLSYQMDWDLVTDLTVPRQGLIAGNKVKEFIKLLTQNKRFSDLKLPFAAVAADIQKGEEVVLREGLVADAIRASISIPGVYVPHEINDRLLVDGAILNRVPTNVIEDFGADIIIGVDVSYDVTQDGNVNNIFEIIMKTLGIMEREIMKYKGIDADVLIRPKVGHVPSRALDKAEECVAAGVKAAEEKVPKIKELIKRWEK</sequence>
<evidence type="ECO:0000256" key="3">
    <source>
        <dbReference type="ARBA" id="ARBA00023098"/>
    </source>
</evidence>
<dbReference type="Proteomes" id="UP000190625">
    <property type="component" value="Unassembled WGS sequence"/>
</dbReference>
<dbReference type="InterPro" id="IPR016035">
    <property type="entry name" value="Acyl_Trfase/lysoPLipase"/>
</dbReference>
<dbReference type="OrthoDB" id="9770965at2"/>
<dbReference type="RefSeq" id="WP_078810625.1">
    <property type="nucleotide sequence ID" value="NZ_FUWM01000019.1"/>
</dbReference>
<dbReference type="InterPro" id="IPR050301">
    <property type="entry name" value="NTE"/>
</dbReference>
<feature type="active site" description="Proton acceptor" evidence="4">
    <location>
        <position position="154"/>
    </location>
</feature>
<gene>
    <name evidence="6" type="ORF">SAMN02745118_02176</name>
</gene>
<dbReference type="GO" id="GO:0016787">
    <property type="term" value="F:hydrolase activity"/>
    <property type="evidence" value="ECO:0007669"/>
    <property type="project" value="UniProtKB-UniRule"/>
</dbReference>
<evidence type="ECO:0000259" key="5">
    <source>
        <dbReference type="PROSITE" id="PS51635"/>
    </source>
</evidence>
<name>A0A1T4PI31_9FIRM</name>
<organism evidence="6 7">
    <name type="scientific">Selenihalanaerobacter shriftii</name>
    <dbReference type="NCBI Taxonomy" id="142842"/>
    <lineage>
        <taxon>Bacteria</taxon>
        <taxon>Bacillati</taxon>
        <taxon>Bacillota</taxon>
        <taxon>Clostridia</taxon>
        <taxon>Halanaerobiales</taxon>
        <taxon>Halobacteroidaceae</taxon>
        <taxon>Selenihalanaerobacter</taxon>
    </lineage>
</organism>
<dbReference type="AlphaFoldDB" id="A0A1T4PI31"/>
<dbReference type="STRING" id="142842.SAMN02745118_02176"/>
<dbReference type="PANTHER" id="PTHR14226:SF76">
    <property type="entry name" value="NTE FAMILY PROTEIN RSSA"/>
    <property type="match status" value="1"/>
</dbReference>
<reference evidence="7" key="1">
    <citation type="submission" date="2017-02" db="EMBL/GenBank/DDBJ databases">
        <authorList>
            <person name="Varghese N."/>
            <person name="Submissions S."/>
        </authorList>
    </citation>
    <scope>NUCLEOTIDE SEQUENCE [LARGE SCALE GENOMIC DNA]</scope>
    <source>
        <strain evidence="7">ATCC BAA-73</strain>
    </source>
</reference>
<protein>
    <submittedName>
        <fullName evidence="6">NTE family protein</fullName>
    </submittedName>
</protein>
<evidence type="ECO:0000313" key="6">
    <source>
        <dbReference type="EMBL" id="SJZ91152.1"/>
    </source>
</evidence>
<keyword evidence="3 4" id="KW-0443">Lipid metabolism</keyword>
<dbReference type="PANTHER" id="PTHR14226">
    <property type="entry name" value="NEUROPATHY TARGET ESTERASE/SWISS CHEESE D.MELANOGASTER"/>
    <property type="match status" value="1"/>
</dbReference>
<evidence type="ECO:0000313" key="7">
    <source>
        <dbReference type="Proteomes" id="UP000190625"/>
    </source>
</evidence>
<dbReference type="SUPFAM" id="SSF52151">
    <property type="entry name" value="FabD/lysophospholipase-like"/>
    <property type="match status" value="1"/>
</dbReference>
<evidence type="ECO:0000256" key="2">
    <source>
        <dbReference type="ARBA" id="ARBA00022963"/>
    </source>
</evidence>
<dbReference type="Gene3D" id="3.40.1090.10">
    <property type="entry name" value="Cytosolic phospholipase A2 catalytic domain"/>
    <property type="match status" value="2"/>
</dbReference>
<feature type="domain" description="PNPLA" evidence="5">
    <location>
        <begin position="9"/>
        <end position="167"/>
    </location>
</feature>
<evidence type="ECO:0000256" key="1">
    <source>
        <dbReference type="ARBA" id="ARBA00022801"/>
    </source>
</evidence>
<evidence type="ECO:0000256" key="4">
    <source>
        <dbReference type="PROSITE-ProRule" id="PRU01161"/>
    </source>
</evidence>
<dbReference type="Pfam" id="PF01734">
    <property type="entry name" value="Patatin"/>
    <property type="match status" value="1"/>
</dbReference>
<keyword evidence="1 4" id="KW-0378">Hydrolase</keyword>
<dbReference type="GO" id="GO:0016042">
    <property type="term" value="P:lipid catabolic process"/>
    <property type="evidence" value="ECO:0007669"/>
    <property type="project" value="UniProtKB-UniRule"/>
</dbReference>
<keyword evidence="2 4" id="KW-0442">Lipid degradation</keyword>
<dbReference type="PROSITE" id="PS51635">
    <property type="entry name" value="PNPLA"/>
    <property type="match status" value="1"/>
</dbReference>
<feature type="short sequence motif" description="GXSXG" evidence="4">
    <location>
        <begin position="40"/>
        <end position="44"/>
    </location>
</feature>
<dbReference type="InterPro" id="IPR002641">
    <property type="entry name" value="PNPLA_dom"/>
</dbReference>
<proteinExistence type="predicted"/>
<accession>A0A1T4PI31</accession>
<feature type="short sequence motif" description="DGA/G" evidence="4">
    <location>
        <begin position="154"/>
        <end position="156"/>
    </location>
</feature>
<keyword evidence="7" id="KW-1185">Reference proteome</keyword>